<evidence type="ECO:0000313" key="2">
    <source>
        <dbReference type="EMBL" id="PLC48333.1"/>
    </source>
</evidence>
<reference evidence="2 3" key="1">
    <citation type="submission" date="2017-10" db="EMBL/GenBank/DDBJ databases">
        <title>Two draft genome sequences of Pusillimonas sp. strains isolated from a nitrate- and radionuclide-contaminated groundwater in Russia.</title>
        <authorList>
            <person name="Grouzdev D.S."/>
            <person name="Tourova T.P."/>
            <person name="Goeva M.A."/>
            <person name="Babich T.L."/>
            <person name="Sokolova D.S."/>
            <person name="Abdullin R."/>
            <person name="Poltaraus A.B."/>
            <person name="Toshchakov S.V."/>
            <person name="Nazina T.N."/>
        </authorList>
    </citation>
    <scope>NUCLEOTIDE SEQUENCE [LARGE SCALE GENOMIC DNA]</scope>
    <source>
        <strain evidence="2 3">JR1/69-3-13</strain>
    </source>
</reference>
<dbReference type="GO" id="GO:0016791">
    <property type="term" value="F:phosphatase activity"/>
    <property type="evidence" value="ECO:0007669"/>
    <property type="project" value="TreeGrafter"/>
</dbReference>
<organism evidence="2 3">
    <name type="scientific">Pollutimonas subterranea</name>
    <dbReference type="NCBI Taxonomy" id="2045210"/>
    <lineage>
        <taxon>Bacteria</taxon>
        <taxon>Pseudomonadati</taxon>
        <taxon>Pseudomonadota</taxon>
        <taxon>Betaproteobacteria</taxon>
        <taxon>Burkholderiales</taxon>
        <taxon>Alcaligenaceae</taxon>
        <taxon>Pollutimonas</taxon>
    </lineage>
</organism>
<dbReference type="InterPro" id="IPR004843">
    <property type="entry name" value="Calcineurin-like_PHP"/>
</dbReference>
<dbReference type="InterPro" id="IPR029052">
    <property type="entry name" value="Metallo-depent_PP-like"/>
</dbReference>
<dbReference type="Proteomes" id="UP000234190">
    <property type="component" value="Unassembled WGS sequence"/>
</dbReference>
<dbReference type="Pfam" id="PF00149">
    <property type="entry name" value="Metallophos"/>
    <property type="match status" value="1"/>
</dbReference>
<dbReference type="PRINTS" id="PR00114">
    <property type="entry name" value="STPHPHTASE"/>
</dbReference>
<dbReference type="OrthoDB" id="9807890at2"/>
<sequence length="364" mass="41858">MHLVQRLPDNPLDIIGDIHGEYSALLALLDRLGYDKNGQHRKDRKLAFVGDLCDRGPDSHSVIQLVQHMVQQRNAQTVLGNHELNLLTGDVKDGSGWFFDERHDRDIKNYAPFRRTPPAQRAAIIEFLQGMPIALQRDDIRIVHAAWTTPAIEAVGAVSIGNVVEQFRVWDNLAQSTADASGLYQRYLDEKEYWSVQLEDETSPPPFLHSIAEYEATQQMVNPLKVLTSGVEQKAATPFFAGNRWRFSDRVSWWDTYEDDIPVVIGHYWRMYRMQTGQASPRYSQLFRNVESMAWHGKRGNVFCVDFSVGARWRDRKANRPPTKSRFKLAALQWPENQIVFDTGEVLPTFQHPGHHVYTEGFRT</sequence>
<dbReference type="SUPFAM" id="SSF56300">
    <property type="entry name" value="Metallo-dependent phosphatases"/>
    <property type="match status" value="1"/>
</dbReference>
<dbReference type="Gene3D" id="3.60.21.10">
    <property type="match status" value="1"/>
</dbReference>
<dbReference type="RefSeq" id="WP_102075490.1">
    <property type="nucleotide sequence ID" value="NZ_PDNW01000022.1"/>
</dbReference>
<dbReference type="InterPro" id="IPR050126">
    <property type="entry name" value="Ap4A_hydrolase"/>
</dbReference>
<evidence type="ECO:0000259" key="1">
    <source>
        <dbReference type="Pfam" id="PF00149"/>
    </source>
</evidence>
<comment type="caution">
    <text evidence="2">The sequence shown here is derived from an EMBL/GenBank/DDBJ whole genome shotgun (WGS) entry which is preliminary data.</text>
</comment>
<name>A0A2N4TZY9_9BURK</name>
<dbReference type="AlphaFoldDB" id="A0A2N4TZY9"/>
<proteinExistence type="predicted"/>
<keyword evidence="3" id="KW-1185">Reference proteome</keyword>
<dbReference type="GO" id="GO:0005737">
    <property type="term" value="C:cytoplasm"/>
    <property type="evidence" value="ECO:0007669"/>
    <property type="project" value="TreeGrafter"/>
</dbReference>
<protein>
    <submittedName>
        <fullName evidence="2">Metallophosphoesterase</fullName>
    </submittedName>
</protein>
<feature type="domain" description="Calcineurin-like phosphoesterase" evidence="1">
    <location>
        <begin position="13"/>
        <end position="135"/>
    </location>
</feature>
<dbReference type="PANTHER" id="PTHR42850">
    <property type="entry name" value="METALLOPHOSPHOESTERASE"/>
    <property type="match status" value="1"/>
</dbReference>
<dbReference type="PANTHER" id="PTHR42850:SF7">
    <property type="entry name" value="BIS(5'-NUCLEOSYL)-TETRAPHOSPHATASE PRPE [ASYMMETRICAL]"/>
    <property type="match status" value="1"/>
</dbReference>
<gene>
    <name evidence="2" type="ORF">CR159_18760</name>
</gene>
<dbReference type="EMBL" id="PDNW01000022">
    <property type="protein sequence ID" value="PLC48333.1"/>
    <property type="molecule type" value="Genomic_DNA"/>
</dbReference>
<accession>A0A2N4TZY9</accession>
<dbReference type="InterPro" id="IPR006186">
    <property type="entry name" value="Ser/Thr-sp_prot-phosphatase"/>
</dbReference>
<evidence type="ECO:0000313" key="3">
    <source>
        <dbReference type="Proteomes" id="UP000234190"/>
    </source>
</evidence>